<evidence type="ECO:0000256" key="3">
    <source>
        <dbReference type="ARBA" id="ARBA00025768"/>
    </source>
</evidence>
<dbReference type="Proteomes" id="UP001209878">
    <property type="component" value="Unassembled WGS sequence"/>
</dbReference>
<reference evidence="5" key="1">
    <citation type="journal article" date="2023" name="Mol. Biol. Evol.">
        <title>Third-Generation Sequencing Reveals the Adaptive Role of the Epigenome in Three Deep-Sea Polychaetes.</title>
        <authorList>
            <person name="Perez M."/>
            <person name="Aroh O."/>
            <person name="Sun Y."/>
            <person name="Lan Y."/>
            <person name="Juniper S.K."/>
            <person name="Young C.R."/>
            <person name="Angers B."/>
            <person name="Qian P.Y."/>
        </authorList>
    </citation>
    <scope>NUCLEOTIDE SEQUENCE</scope>
    <source>
        <strain evidence="5">R07B-5</strain>
    </source>
</reference>
<dbReference type="Gene3D" id="3.40.50.300">
    <property type="entry name" value="P-loop containing nucleotide triphosphate hydrolases"/>
    <property type="match status" value="1"/>
</dbReference>
<comment type="similarity">
    <text evidence="3">Belongs to the KTI12 family.</text>
</comment>
<proteinExistence type="inferred from homology"/>
<evidence type="ECO:0000313" key="5">
    <source>
        <dbReference type="EMBL" id="KAK2192760.1"/>
    </source>
</evidence>
<organism evidence="5 6">
    <name type="scientific">Ridgeia piscesae</name>
    <name type="common">Tubeworm</name>
    <dbReference type="NCBI Taxonomy" id="27915"/>
    <lineage>
        <taxon>Eukaryota</taxon>
        <taxon>Metazoa</taxon>
        <taxon>Spiralia</taxon>
        <taxon>Lophotrochozoa</taxon>
        <taxon>Annelida</taxon>
        <taxon>Polychaeta</taxon>
        <taxon>Sedentaria</taxon>
        <taxon>Canalipalpata</taxon>
        <taxon>Sabellida</taxon>
        <taxon>Siboglinidae</taxon>
        <taxon>Ridgeia</taxon>
    </lineage>
</organism>
<dbReference type="Pfam" id="PF08433">
    <property type="entry name" value="KTI12"/>
    <property type="match status" value="1"/>
</dbReference>
<keyword evidence="2" id="KW-0067">ATP-binding</keyword>
<comment type="caution">
    <text evidence="5">The sequence shown here is derived from an EMBL/GenBank/DDBJ whole genome shotgun (WGS) entry which is preliminary data.</text>
</comment>
<dbReference type="PANTHER" id="PTHR12435">
    <property type="match status" value="1"/>
</dbReference>
<dbReference type="InterPro" id="IPR013641">
    <property type="entry name" value="KTI12/PSTK"/>
</dbReference>
<keyword evidence="6" id="KW-1185">Reference proteome</keyword>
<accession>A0AAD9UKM9</accession>
<keyword evidence="1" id="KW-0547">Nucleotide-binding</keyword>
<name>A0AAD9UKM9_RIDPI</name>
<dbReference type="EMBL" id="JAODUO010000023">
    <property type="protein sequence ID" value="KAK2192760.1"/>
    <property type="molecule type" value="Genomic_DNA"/>
</dbReference>
<evidence type="ECO:0000256" key="1">
    <source>
        <dbReference type="ARBA" id="ARBA00022741"/>
    </source>
</evidence>
<dbReference type="GO" id="GO:0006400">
    <property type="term" value="P:tRNA modification"/>
    <property type="evidence" value="ECO:0007669"/>
    <property type="project" value="UniProtKB-ARBA"/>
</dbReference>
<gene>
    <name evidence="5" type="ORF">NP493_23g03004</name>
</gene>
<dbReference type="GO" id="GO:0005524">
    <property type="term" value="F:ATP binding"/>
    <property type="evidence" value="ECO:0007669"/>
    <property type="project" value="UniProtKB-KW"/>
</dbReference>
<dbReference type="InterPro" id="IPR027417">
    <property type="entry name" value="P-loop_NTPase"/>
</dbReference>
<sequence length="275" mass="31355">MPFVAICGFPSSGKSTRARELESYLCKEKGVNTRIIADCDFGLDKNVIYADSIKEKELRGNLKSSVQRALTKEDVIILDSLNYIKGCRYELYCVTKSCQTPQCIVYCGSSAEQAREWNKERKDEDQYSEEIFDALVMRFEAPDSRNRWDRPLFVLQSDDPLPCQQIYEALFHSKAPPPNLSTLSQPISSTNFLHELDQITQKTVNLIMEAQKTCVPGDSLSVPGATDKVELGRPLTLAELQRMRRQFISYTKTHPVDDTTKLTNIFVQFLNNSFR</sequence>
<dbReference type="FunFam" id="3.40.50.300:FF:000827">
    <property type="entry name" value="KTI12 chromatin-associated homolog"/>
    <property type="match status" value="1"/>
</dbReference>
<evidence type="ECO:0000256" key="2">
    <source>
        <dbReference type="ARBA" id="ARBA00022840"/>
    </source>
</evidence>
<dbReference type="AlphaFoldDB" id="A0AAD9UKM9"/>
<dbReference type="SUPFAM" id="SSF52540">
    <property type="entry name" value="P-loop containing nucleoside triphosphate hydrolases"/>
    <property type="match status" value="1"/>
</dbReference>
<protein>
    <recommendedName>
        <fullName evidence="4">Protein KTI12 homolog</fullName>
    </recommendedName>
</protein>
<dbReference type="GO" id="GO:0006357">
    <property type="term" value="P:regulation of transcription by RNA polymerase II"/>
    <property type="evidence" value="ECO:0007669"/>
    <property type="project" value="UniProtKB-ARBA"/>
</dbReference>
<evidence type="ECO:0000313" key="6">
    <source>
        <dbReference type="Proteomes" id="UP001209878"/>
    </source>
</evidence>
<evidence type="ECO:0000256" key="4">
    <source>
        <dbReference type="ARBA" id="ARBA00026170"/>
    </source>
</evidence>